<comment type="caution">
    <text evidence="6">The sequence shown here is derived from an EMBL/GenBank/DDBJ whole genome shotgun (WGS) entry which is preliminary data.</text>
</comment>
<evidence type="ECO:0000256" key="2">
    <source>
        <dbReference type="ARBA" id="ARBA00011245"/>
    </source>
</evidence>
<evidence type="ECO:0000256" key="3">
    <source>
        <dbReference type="ARBA" id="ARBA00023002"/>
    </source>
</evidence>
<sequence>MKAIVVVKSGEAAIVEKAEPELRPEYVKVKVRAVALNPKPEADRTTLLPADWKHIDFFARGGETVGCDFSGIVTEIGSVVTSDVSVGDAIYGLVHGSKVGCRDTGAFAEYAVVKDGLFAKMLSNQTFEDAATWGSATATNILGLWQKLDLPTPSQPAKEKFPLLVYGGSSAMGMIAIQLARLAGLYVVTTASERNFELLRREYGADAVFNYNDPDCAALIRQETGDNLRYVFDCISNESSARISAESLAPSATAAGTLHYSMLLPVDSFPRSDVEQSFVLGYTAFGEAFEFLARQYQPAPADYAICTRYWPLITSLIAEGAEGRKEQRDEASLPDIEIGDVVDLGKKSSSSRTLGAALQGTPSEFGSALRSPANRL</sequence>
<dbReference type="InterPro" id="IPR011032">
    <property type="entry name" value="GroES-like_sf"/>
</dbReference>
<evidence type="ECO:0000259" key="5">
    <source>
        <dbReference type="SMART" id="SM00829"/>
    </source>
</evidence>
<dbReference type="Gene3D" id="3.90.180.10">
    <property type="entry name" value="Medium-chain alcohol dehydrogenases, catalytic domain"/>
    <property type="match status" value="1"/>
</dbReference>
<dbReference type="SUPFAM" id="SSF50129">
    <property type="entry name" value="GroES-like"/>
    <property type="match status" value="1"/>
</dbReference>
<dbReference type="SUPFAM" id="SSF51735">
    <property type="entry name" value="NAD(P)-binding Rossmann-fold domains"/>
    <property type="match status" value="1"/>
</dbReference>
<accession>A0AAN6F5T5</accession>
<dbReference type="InterPro" id="IPR047122">
    <property type="entry name" value="Trans-enoyl_RdTase-like"/>
</dbReference>
<dbReference type="InterPro" id="IPR036291">
    <property type="entry name" value="NAD(P)-bd_dom_sf"/>
</dbReference>
<comment type="subunit">
    <text evidence="2">Monomer.</text>
</comment>
<proteinExistence type="inferred from homology"/>
<evidence type="ECO:0000256" key="1">
    <source>
        <dbReference type="ARBA" id="ARBA00008072"/>
    </source>
</evidence>
<dbReference type="PANTHER" id="PTHR45348">
    <property type="entry name" value="HYPOTHETICAL OXIDOREDUCTASE (EUROFUNG)"/>
    <property type="match status" value="1"/>
</dbReference>
<dbReference type="AlphaFoldDB" id="A0AAN6F5T5"/>
<dbReference type="Pfam" id="PF00107">
    <property type="entry name" value="ADH_zinc_N"/>
    <property type="match status" value="1"/>
</dbReference>
<gene>
    <name evidence="6" type="ORF">LTR82_018038</name>
</gene>
<dbReference type="Proteomes" id="UP001168146">
    <property type="component" value="Unassembled WGS sequence"/>
</dbReference>
<protein>
    <recommendedName>
        <fullName evidence="5">Enoyl reductase (ER) domain-containing protein</fullName>
    </recommendedName>
</protein>
<dbReference type="SMART" id="SM00829">
    <property type="entry name" value="PKS_ER"/>
    <property type="match status" value="1"/>
</dbReference>
<dbReference type="InterPro" id="IPR013149">
    <property type="entry name" value="ADH-like_C"/>
</dbReference>
<dbReference type="InterPro" id="IPR020843">
    <property type="entry name" value="ER"/>
</dbReference>
<keyword evidence="3" id="KW-0560">Oxidoreductase</keyword>
<reference evidence="6" key="1">
    <citation type="submission" date="2021-12" db="EMBL/GenBank/DDBJ databases">
        <title>Black yeast isolated from Biological Soil Crust.</title>
        <authorList>
            <person name="Kurbessoian T."/>
        </authorList>
    </citation>
    <scope>NUCLEOTIDE SEQUENCE</scope>
    <source>
        <strain evidence="6">CCFEE 5208</strain>
    </source>
</reference>
<feature type="domain" description="Enoyl reductase (ER)" evidence="5">
    <location>
        <begin position="10"/>
        <end position="280"/>
    </location>
</feature>
<name>A0AAN6F5T5_9PEZI</name>
<dbReference type="InterPro" id="IPR013154">
    <property type="entry name" value="ADH-like_N"/>
</dbReference>
<feature type="region of interest" description="Disordered" evidence="4">
    <location>
        <begin position="346"/>
        <end position="376"/>
    </location>
</feature>
<evidence type="ECO:0000313" key="6">
    <source>
        <dbReference type="EMBL" id="KAK0301992.1"/>
    </source>
</evidence>
<organism evidence="6 7">
    <name type="scientific">Friedmanniomyces endolithicus</name>
    <dbReference type="NCBI Taxonomy" id="329885"/>
    <lineage>
        <taxon>Eukaryota</taxon>
        <taxon>Fungi</taxon>
        <taxon>Dikarya</taxon>
        <taxon>Ascomycota</taxon>
        <taxon>Pezizomycotina</taxon>
        <taxon>Dothideomycetes</taxon>
        <taxon>Dothideomycetidae</taxon>
        <taxon>Mycosphaerellales</taxon>
        <taxon>Teratosphaeriaceae</taxon>
        <taxon>Friedmanniomyces</taxon>
    </lineage>
</organism>
<dbReference type="Gene3D" id="3.40.50.720">
    <property type="entry name" value="NAD(P)-binding Rossmann-like Domain"/>
    <property type="match status" value="1"/>
</dbReference>
<dbReference type="PANTHER" id="PTHR45348:SF2">
    <property type="entry name" value="ZINC-TYPE ALCOHOL DEHYDROGENASE-LIKE PROTEIN C2E1P3.01"/>
    <property type="match status" value="1"/>
</dbReference>
<evidence type="ECO:0000256" key="4">
    <source>
        <dbReference type="SAM" id="MobiDB-lite"/>
    </source>
</evidence>
<dbReference type="Pfam" id="PF08240">
    <property type="entry name" value="ADH_N"/>
    <property type="match status" value="1"/>
</dbReference>
<dbReference type="CDD" id="cd08249">
    <property type="entry name" value="enoyl_reductase_like"/>
    <property type="match status" value="1"/>
</dbReference>
<dbReference type="EMBL" id="JASUXU010000232">
    <property type="protein sequence ID" value="KAK0301992.1"/>
    <property type="molecule type" value="Genomic_DNA"/>
</dbReference>
<dbReference type="GO" id="GO:0016651">
    <property type="term" value="F:oxidoreductase activity, acting on NAD(P)H"/>
    <property type="evidence" value="ECO:0007669"/>
    <property type="project" value="InterPro"/>
</dbReference>
<comment type="similarity">
    <text evidence="1">Belongs to the zinc-containing alcohol dehydrogenase family.</text>
</comment>
<evidence type="ECO:0000313" key="7">
    <source>
        <dbReference type="Proteomes" id="UP001168146"/>
    </source>
</evidence>